<reference evidence="6" key="1">
    <citation type="journal article" date="2014" name="Int. J. Syst. Evol. Microbiol.">
        <title>Complete genome sequence of Corynebacterium casei LMG S-19264T (=DSM 44701T), isolated from a smear-ripened cheese.</title>
        <authorList>
            <consortium name="US DOE Joint Genome Institute (JGI-PGF)"/>
            <person name="Walter F."/>
            <person name="Albersmeier A."/>
            <person name="Kalinowski J."/>
            <person name="Ruckert C."/>
        </authorList>
    </citation>
    <scope>NUCLEOTIDE SEQUENCE</scope>
    <source>
        <strain evidence="6">JCM 4784</strain>
    </source>
</reference>
<dbReference type="GO" id="GO:0003677">
    <property type="term" value="F:DNA binding"/>
    <property type="evidence" value="ECO:0007669"/>
    <property type="project" value="UniProtKB-KW"/>
</dbReference>
<dbReference type="PANTHER" id="PTHR33204">
    <property type="entry name" value="TRANSCRIPTIONAL REGULATOR, MARR FAMILY"/>
    <property type="match status" value="1"/>
</dbReference>
<protein>
    <recommendedName>
        <fullName evidence="5">HTH hxlR-type domain-containing protein</fullName>
    </recommendedName>
</protein>
<reference evidence="6" key="2">
    <citation type="submission" date="2020-09" db="EMBL/GenBank/DDBJ databases">
        <authorList>
            <person name="Sun Q."/>
            <person name="Ohkuma M."/>
        </authorList>
    </citation>
    <scope>NUCLEOTIDE SEQUENCE</scope>
    <source>
        <strain evidence="6">JCM 4784</strain>
    </source>
</reference>
<dbReference type="InterPro" id="IPR036390">
    <property type="entry name" value="WH_DNA-bd_sf"/>
</dbReference>
<evidence type="ECO:0000313" key="6">
    <source>
        <dbReference type="EMBL" id="GHE60131.1"/>
    </source>
</evidence>
<keyword evidence="3" id="KW-0804">Transcription</keyword>
<sequence>MRERGAGQRASGAGQSGGREAPRASYGPDAAVTAGDLGGDRFAADCRARVAFEVLANRWDSVVVFVLGEGGPQRPRVLLDRIGGISPKVLNEALRRLERNGLVERRRYAQAPPRVDYRLTEAGTALLTPIRALGAWAAAYADTVLEAQDRHARPDVGGSPG</sequence>
<evidence type="ECO:0000256" key="4">
    <source>
        <dbReference type="SAM" id="MobiDB-lite"/>
    </source>
</evidence>
<dbReference type="PROSITE" id="PS51118">
    <property type="entry name" value="HTH_HXLR"/>
    <property type="match status" value="1"/>
</dbReference>
<evidence type="ECO:0000256" key="1">
    <source>
        <dbReference type="ARBA" id="ARBA00023015"/>
    </source>
</evidence>
<dbReference type="SUPFAM" id="SSF46785">
    <property type="entry name" value="Winged helix' DNA-binding domain"/>
    <property type="match status" value="1"/>
</dbReference>
<keyword evidence="2" id="KW-0238">DNA-binding</keyword>
<keyword evidence="1" id="KW-0805">Transcription regulation</keyword>
<dbReference type="Gene3D" id="1.10.10.10">
    <property type="entry name" value="Winged helix-like DNA-binding domain superfamily/Winged helix DNA-binding domain"/>
    <property type="match status" value="1"/>
</dbReference>
<dbReference type="Pfam" id="PF01638">
    <property type="entry name" value="HxlR"/>
    <property type="match status" value="1"/>
</dbReference>
<feature type="domain" description="HTH hxlR-type" evidence="5">
    <location>
        <begin position="46"/>
        <end position="145"/>
    </location>
</feature>
<name>A0A918ZLZ9_9ACTN</name>
<dbReference type="InterPro" id="IPR002577">
    <property type="entry name" value="HTH_HxlR"/>
</dbReference>
<dbReference type="InterPro" id="IPR036388">
    <property type="entry name" value="WH-like_DNA-bd_sf"/>
</dbReference>
<dbReference type="PANTHER" id="PTHR33204:SF39">
    <property type="entry name" value="TRANSCRIPTIONAL REGULATORY PROTEIN"/>
    <property type="match status" value="1"/>
</dbReference>
<evidence type="ECO:0000256" key="2">
    <source>
        <dbReference type="ARBA" id="ARBA00023125"/>
    </source>
</evidence>
<keyword evidence="7" id="KW-1185">Reference proteome</keyword>
<evidence type="ECO:0000313" key="7">
    <source>
        <dbReference type="Proteomes" id="UP000608024"/>
    </source>
</evidence>
<dbReference type="EMBL" id="BNBT01000040">
    <property type="protein sequence ID" value="GHE60131.1"/>
    <property type="molecule type" value="Genomic_DNA"/>
</dbReference>
<accession>A0A918ZLZ9</accession>
<evidence type="ECO:0000259" key="5">
    <source>
        <dbReference type="PROSITE" id="PS51118"/>
    </source>
</evidence>
<organism evidence="6 7">
    <name type="scientific">Streptomyces longispororuber</name>
    <dbReference type="NCBI Taxonomy" id="68230"/>
    <lineage>
        <taxon>Bacteria</taxon>
        <taxon>Bacillati</taxon>
        <taxon>Actinomycetota</taxon>
        <taxon>Actinomycetes</taxon>
        <taxon>Kitasatosporales</taxon>
        <taxon>Streptomycetaceae</taxon>
        <taxon>Streptomyces</taxon>
    </lineage>
</organism>
<feature type="region of interest" description="Disordered" evidence="4">
    <location>
        <begin position="1"/>
        <end position="29"/>
    </location>
</feature>
<evidence type="ECO:0000256" key="3">
    <source>
        <dbReference type="ARBA" id="ARBA00023163"/>
    </source>
</evidence>
<comment type="caution">
    <text evidence="6">The sequence shown here is derived from an EMBL/GenBank/DDBJ whole genome shotgun (WGS) entry which is preliminary data.</text>
</comment>
<dbReference type="AlphaFoldDB" id="A0A918ZLZ9"/>
<dbReference type="Proteomes" id="UP000608024">
    <property type="component" value="Unassembled WGS sequence"/>
</dbReference>
<gene>
    <name evidence="6" type="ORF">GCM10018785_31570</name>
</gene>
<dbReference type="RefSeq" id="WP_190136567.1">
    <property type="nucleotide sequence ID" value="NZ_BNBT01000040.1"/>
</dbReference>
<proteinExistence type="predicted"/>